<evidence type="ECO:0000256" key="9">
    <source>
        <dbReference type="ARBA" id="ARBA00023014"/>
    </source>
</evidence>
<keyword evidence="8" id="KW-0408">Iron</keyword>
<dbReference type="PANTHER" id="PTHR43687">
    <property type="entry name" value="ADENYLYLSULFATE REDUCTASE, BETA SUBUNIT"/>
    <property type="match status" value="1"/>
</dbReference>
<keyword evidence="6" id="KW-0677">Repeat</keyword>
<dbReference type="InterPro" id="IPR017896">
    <property type="entry name" value="4Fe4S_Fe-S-bd"/>
</dbReference>
<dbReference type="Gene3D" id="3.30.70.20">
    <property type="match status" value="1"/>
</dbReference>
<keyword evidence="3" id="KW-0813">Transport</keyword>
<evidence type="ECO:0000256" key="5">
    <source>
        <dbReference type="ARBA" id="ARBA00022723"/>
    </source>
</evidence>
<reference evidence="11" key="1">
    <citation type="submission" date="2018-06" db="EMBL/GenBank/DDBJ databases">
        <authorList>
            <person name="Zhirakovskaya E."/>
        </authorList>
    </citation>
    <scope>NUCLEOTIDE SEQUENCE</scope>
</reference>
<dbReference type="InterPro" id="IPR050572">
    <property type="entry name" value="Fe-S_Ferredoxin"/>
</dbReference>
<evidence type="ECO:0000256" key="7">
    <source>
        <dbReference type="ARBA" id="ARBA00022982"/>
    </source>
</evidence>
<keyword evidence="9" id="KW-0411">Iron-sulfur</keyword>
<evidence type="ECO:0000256" key="4">
    <source>
        <dbReference type="ARBA" id="ARBA00022485"/>
    </source>
</evidence>
<name>A0A3B1D2R0_9ZZZZ</name>
<dbReference type="PANTHER" id="PTHR43687:SF1">
    <property type="entry name" value="FERREDOXIN III"/>
    <property type="match status" value="1"/>
</dbReference>
<feature type="domain" description="4Fe-4S ferredoxin-type" evidence="10">
    <location>
        <begin position="62"/>
        <end position="92"/>
    </location>
</feature>
<comment type="function">
    <text evidence="2">Ferredoxins are iron-sulfur proteins that transfer electrons in a wide variety of metabolic reactions.</text>
</comment>
<dbReference type="NCBIfam" id="TIGR02936">
    <property type="entry name" value="fdxN_nitrog"/>
    <property type="match status" value="1"/>
</dbReference>
<evidence type="ECO:0000256" key="8">
    <source>
        <dbReference type="ARBA" id="ARBA00023004"/>
    </source>
</evidence>
<sequence length="92" mass="10170">MAQANCLTRGGTPWTPRFIESIDVEKCLGCGRCYKVCSRNVLELIEKPFEGEDDYGDDMGNKVMSVAHPDDCIGCAACSRICTKKCHVHVEI</sequence>
<keyword evidence="7" id="KW-0249">Electron transport</keyword>
<proteinExistence type="predicted"/>
<feature type="domain" description="4Fe-4S ferredoxin-type" evidence="10">
    <location>
        <begin position="18"/>
        <end position="47"/>
    </location>
</feature>
<dbReference type="GO" id="GO:0051539">
    <property type="term" value="F:4 iron, 4 sulfur cluster binding"/>
    <property type="evidence" value="ECO:0007669"/>
    <property type="project" value="UniProtKB-KW"/>
</dbReference>
<dbReference type="EMBL" id="UOGH01000157">
    <property type="protein sequence ID" value="VAX30298.1"/>
    <property type="molecule type" value="Genomic_DNA"/>
</dbReference>
<evidence type="ECO:0000256" key="2">
    <source>
        <dbReference type="ARBA" id="ARBA00003532"/>
    </source>
</evidence>
<dbReference type="GO" id="GO:0046872">
    <property type="term" value="F:metal ion binding"/>
    <property type="evidence" value="ECO:0007669"/>
    <property type="project" value="UniProtKB-KW"/>
</dbReference>
<comment type="cofactor">
    <cofactor evidence="1">
        <name>[4Fe-4S] cluster</name>
        <dbReference type="ChEBI" id="CHEBI:49883"/>
    </cofactor>
</comment>
<evidence type="ECO:0000313" key="11">
    <source>
        <dbReference type="EMBL" id="VAX30298.1"/>
    </source>
</evidence>
<dbReference type="InterPro" id="IPR014283">
    <property type="entry name" value="FdIII_4_nif"/>
</dbReference>
<dbReference type="PROSITE" id="PS51379">
    <property type="entry name" value="4FE4S_FER_2"/>
    <property type="match status" value="2"/>
</dbReference>
<dbReference type="SUPFAM" id="SSF54862">
    <property type="entry name" value="4Fe-4S ferredoxins"/>
    <property type="match status" value="1"/>
</dbReference>
<evidence type="ECO:0000256" key="6">
    <source>
        <dbReference type="ARBA" id="ARBA00022737"/>
    </source>
</evidence>
<dbReference type="Pfam" id="PF12838">
    <property type="entry name" value="Fer4_7"/>
    <property type="match status" value="1"/>
</dbReference>
<organism evidence="11">
    <name type="scientific">hydrothermal vent metagenome</name>
    <dbReference type="NCBI Taxonomy" id="652676"/>
    <lineage>
        <taxon>unclassified sequences</taxon>
        <taxon>metagenomes</taxon>
        <taxon>ecological metagenomes</taxon>
    </lineage>
</organism>
<evidence type="ECO:0000256" key="3">
    <source>
        <dbReference type="ARBA" id="ARBA00022448"/>
    </source>
</evidence>
<evidence type="ECO:0000256" key="1">
    <source>
        <dbReference type="ARBA" id="ARBA00001966"/>
    </source>
</evidence>
<evidence type="ECO:0000259" key="10">
    <source>
        <dbReference type="PROSITE" id="PS51379"/>
    </source>
</evidence>
<protein>
    <submittedName>
        <fullName evidence="11">4Fe-4S ferredoxin, nitrogenase-associated</fullName>
    </submittedName>
</protein>
<gene>
    <name evidence="11" type="ORF">MNBD_NITROSPIRAE02-1370</name>
</gene>
<dbReference type="AlphaFoldDB" id="A0A3B1D2R0"/>
<accession>A0A3B1D2R0</accession>
<keyword evidence="4" id="KW-0004">4Fe-4S</keyword>
<keyword evidence="5" id="KW-0479">Metal-binding</keyword>